<evidence type="ECO:0000313" key="2">
    <source>
        <dbReference type="EMBL" id="MDQ0471487.1"/>
    </source>
</evidence>
<keyword evidence="1" id="KW-0812">Transmembrane</keyword>
<keyword evidence="1" id="KW-1133">Transmembrane helix</keyword>
<keyword evidence="3" id="KW-1185">Reference proteome</keyword>
<proteinExistence type="predicted"/>
<dbReference type="EMBL" id="JAUSVX010000009">
    <property type="protein sequence ID" value="MDQ0471487.1"/>
    <property type="molecule type" value="Genomic_DNA"/>
</dbReference>
<comment type="caution">
    <text evidence="2">The sequence shown here is derived from an EMBL/GenBank/DDBJ whole genome shotgun (WGS) entry which is preliminary data.</text>
</comment>
<evidence type="ECO:0000256" key="1">
    <source>
        <dbReference type="SAM" id="Phobius"/>
    </source>
</evidence>
<sequence>MPTSSAGAIMSRQLRSRFALATMVVVGAGVALFVGGAFRAPQIAPTRVAAADGLILHSIEGGVQASGYIDGRPVPSGLKMPIVIRWKPRDQTVPVDKGTETRASLLPAP</sequence>
<dbReference type="RefSeq" id="WP_307276717.1">
    <property type="nucleotide sequence ID" value="NZ_JAUSVX010000009.1"/>
</dbReference>
<keyword evidence="1" id="KW-0472">Membrane</keyword>
<feature type="transmembrane region" description="Helical" evidence="1">
    <location>
        <begin position="18"/>
        <end position="38"/>
    </location>
</feature>
<accession>A0ABU0JB33</accession>
<reference evidence="2 3" key="1">
    <citation type="submission" date="2023-07" db="EMBL/GenBank/DDBJ databases">
        <title>Genomic Encyclopedia of Type Strains, Phase IV (KMG-IV): sequencing the most valuable type-strain genomes for metagenomic binning, comparative biology and taxonomic classification.</title>
        <authorList>
            <person name="Goeker M."/>
        </authorList>
    </citation>
    <scope>NUCLEOTIDE SEQUENCE [LARGE SCALE GENOMIC DNA]</scope>
    <source>
        <strain evidence="2 3">DSM 19619</strain>
    </source>
</reference>
<organism evidence="2 3">
    <name type="scientific">Labrys wisconsinensis</name>
    <dbReference type="NCBI Taxonomy" id="425677"/>
    <lineage>
        <taxon>Bacteria</taxon>
        <taxon>Pseudomonadati</taxon>
        <taxon>Pseudomonadota</taxon>
        <taxon>Alphaproteobacteria</taxon>
        <taxon>Hyphomicrobiales</taxon>
        <taxon>Xanthobacteraceae</taxon>
        <taxon>Labrys</taxon>
    </lineage>
</organism>
<name>A0ABU0JB33_9HYPH</name>
<gene>
    <name evidence="2" type="ORF">QO011_004512</name>
</gene>
<dbReference type="Proteomes" id="UP001242480">
    <property type="component" value="Unassembled WGS sequence"/>
</dbReference>
<protein>
    <submittedName>
        <fullName evidence="2">Uncharacterized protein</fullName>
    </submittedName>
</protein>
<evidence type="ECO:0000313" key="3">
    <source>
        <dbReference type="Proteomes" id="UP001242480"/>
    </source>
</evidence>